<organism evidence="7">
    <name type="scientific">Oryza barthii</name>
    <dbReference type="NCBI Taxonomy" id="65489"/>
    <lineage>
        <taxon>Eukaryota</taxon>
        <taxon>Viridiplantae</taxon>
        <taxon>Streptophyta</taxon>
        <taxon>Embryophyta</taxon>
        <taxon>Tracheophyta</taxon>
        <taxon>Spermatophyta</taxon>
        <taxon>Magnoliopsida</taxon>
        <taxon>Liliopsida</taxon>
        <taxon>Poales</taxon>
        <taxon>Poaceae</taxon>
        <taxon>BOP clade</taxon>
        <taxon>Oryzoideae</taxon>
        <taxon>Oryzeae</taxon>
        <taxon>Oryzinae</taxon>
        <taxon>Oryza</taxon>
    </lineage>
</organism>
<evidence type="ECO:0008006" key="9">
    <source>
        <dbReference type="Google" id="ProtNLM"/>
    </source>
</evidence>
<evidence type="ECO:0000313" key="8">
    <source>
        <dbReference type="Proteomes" id="UP000026960"/>
    </source>
</evidence>
<reference evidence="7" key="1">
    <citation type="journal article" date="2009" name="Rice">
        <title>De Novo Next Generation Sequencing of Plant Genomes.</title>
        <authorList>
            <person name="Rounsley S."/>
            <person name="Marri P.R."/>
            <person name="Yu Y."/>
            <person name="He R."/>
            <person name="Sisneros N."/>
            <person name="Goicoechea J.L."/>
            <person name="Lee S.J."/>
            <person name="Angelova A."/>
            <person name="Kudrna D."/>
            <person name="Luo M."/>
            <person name="Affourtit J."/>
            <person name="Desany B."/>
            <person name="Knight J."/>
            <person name="Niazi F."/>
            <person name="Egholm M."/>
            <person name="Wing R.A."/>
        </authorList>
    </citation>
    <scope>NUCLEOTIDE SEQUENCE [LARGE SCALE GENOMIC DNA]</scope>
    <source>
        <strain evidence="7">cv. IRGC 105608</strain>
    </source>
</reference>
<dbReference type="eggNOG" id="KOG0254">
    <property type="taxonomic scope" value="Eukaryota"/>
</dbReference>
<evidence type="ECO:0000256" key="2">
    <source>
        <dbReference type="ARBA" id="ARBA00010992"/>
    </source>
</evidence>
<evidence type="ECO:0000256" key="6">
    <source>
        <dbReference type="ARBA" id="ARBA00023136"/>
    </source>
</evidence>
<keyword evidence="8" id="KW-1185">Reference proteome</keyword>
<dbReference type="AlphaFoldDB" id="A0A0D3GLY8"/>
<keyword evidence="4" id="KW-0812">Transmembrane</keyword>
<dbReference type="PaxDb" id="65489-OBART07G02040.1"/>
<dbReference type="Gene3D" id="1.20.1250.20">
    <property type="entry name" value="MFS general substrate transporter like domains"/>
    <property type="match status" value="1"/>
</dbReference>
<comment type="subcellular location">
    <subcellularLocation>
        <location evidence="1">Membrane</location>
    </subcellularLocation>
</comment>
<proteinExistence type="inferred from homology"/>
<comment type="similarity">
    <text evidence="2">Belongs to the major facilitator superfamily. Sugar transporter (TC 2.A.1.1) family.</text>
</comment>
<dbReference type="Proteomes" id="UP000026960">
    <property type="component" value="Chromosome 7"/>
</dbReference>
<dbReference type="GO" id="GO:0016020">
    <property type="term" value="C:membrane"/>
    <property type="evidence" value="ECO:0007669"/>
    <property type="project" value="UniProtKB-SubCell"/>
</dbReference>
<keyword evidence="6" id="KW-0472">Membrane</keyword>
<dbReference type="Gramene" id="OBART07G02040.1">
    <property type="protein sequence ID" value="OBART07G02040.1"/>
    <property type="gene ID" value="OBART07G02040"/>
</dbReference>
<evidence type="ECO:0000313" key="7">
    <source>
        <dbReference type="EnsemblPlants" id="OBART07G02040.1"/>
    </source>
</evidence>
<dbReference type="InterPro" id="IPR005828">
    <property type="entry name" value="MFS_sugar_transport-like"/>
</dbReference>
<keyword evidence="3" id="KW-0813">Transport</keyword>
<dbReference type="GO" id="GO:0015144">
    <property type="term" value="F:carbohydrate transmembrane transporter activity"/>
    <property type="evidence" value="ECO:0007669"/>
    <property type="project" value="InterPro"/>
</dbReference>
<name>A0A0D3GLY8_9ORYZ</name>
<reference evidence="7" key="2">
    <citation type="submission" date="2015-03" db="UniProtKB">
        <authorList>
            <consortium name="EnsemblPlants"/>
        </authorList>
    </citation>
    <scope>IDENTIFICATION</scope>
</reference>
<keyword evidence="5" id="KW-1133">Transmembrane helix</keyword>
<evidence type="ECO:0000256" key="5">
    <source>
        <dbReference type="ARBA" id="ARBA00022989"/>
    </source>
</evidence>
<dbReference type="PANTHER" id="PTHR23500:SF478">
    <property type="entry name" value="OS07G0131250 PROTEIN"/>
    <property type="match status" value="1"/>
</dbReference>
<evidence type="ECO:0000256" key="3">
    <source>
        <dbReference type="ARBA" id="ARBA00022448"/>
    </source>
</evidence>
<dbReference type="InterPro" id="IPR036259">
    <property type="entry name" value="MFS_trans_sf"/>
</dbReference>
<dbReference type="STRING" id="65489.A0A0D3GLY8"/>
<dbReference type="InterPro" id="IPR045262">
    <property type="entry name" value="STP/PLT_plant"/>
</dbReference>
<protein>
    <recommendedName>
        <fullName evidence="9">Major facilitator superfamily (MFS) profile domain-containing protein</fullName>
    </recommendedName>
</protein>
<sequence>MGFCPQATSRRKMPKPKTSLSVVALPTTLPFHAAGRRPACSTSAMAPSAAPEIQELIHHPYDGRVTSFVVLSCVTACLGGIIFGYDIGVSGGVTSMDAFLERFFPEVYRRMHGGGERVSNYCRFDSQLLTAFTSSLYVAGLATTFLASHVTARRGRRASMLLFWSFGSIASRSDPSCQRSITQSTNVNLYSLFIPCSMSLRPQVTSRTNMPKEKTSVAGEALPVFASLGPLVDDINK</sequence>
<dbReference type="Pfam" id="PF00083">
    <property type="entry name" value="Sugar_tr"/>
    <property type="match status" value="1"/>
</dbReference>
<dbReference type="HOGENOM" id="CLU_1172221_0_0_1"/>
<dbReference type="EnsemblPlants" id="OBART07G02040.1">
    <property type="protein sequence ID" value="OBART07G02040.1"/>
    <property type="gene ID" value="OBART07G02040"/>
</dbReference>
<evidence type="ECO:0000256" key="1">
    <source>
        <dbReference type="ARBA" id="ARBA00004370"/>
    </source>
</evidence>
<evidence type="ECO:0000256" key="4">
    <source>
        <dbReference type="ARBA" id="ARBA00022692"/>
    </source>
</evidence>
<accession>A0A0D3GLY8</accession>
<dbReference type="PANTHER" id="PTHR23500">
    <property type="entry name" value="SOLUTE CARRIER FAMILY 2, FACILITATED GLUCOSE TRANSPORTER"/>
    <property type="match status" value="1"/>
</dbReference>